<dbReference type="Gene3D" id="1.20.120.1630">
    <property type="match status" value="1"/>
</dbReference>
<dbReference type="EMBL" id="DS114019">
    <property type="protein sequence ID" value="EAX91652.1"/>
    <property type="molecule type" value="Genomic_DNA"/>
</dbReference>
<keyword evidence="3" id="KW-1185">Reference proteome</keyword>
<reference evidence="2" key="2">
    <citation type="journal article" date="2007" name="Science">
        <title>Draft genome sequence of the sexually transmitted pathogen Trichomonas vaginalis.</title>
        <authorList>
            <person name="Carlton J.M."/>
            <person name="Hirt R.P."/>
            <person name="Silva J.C."/>
            <person name="Delcher A.L."/>
            <person name="Schatz M."/>
            <person name="Zhao Q."/>
            <person name="Wortman J.R."/>
            <person name="Bidwell S.L."/>
            <person name="Alsmark U.C.M."/>
            <person name="Besteiro S."/>
            <person name="Sicheritz-Ponten T."/>
            <person name="Noel C.J."/>
            <person name="Dacks J.B."/>
            <person name="Foster P.G."/>
            <person name="Simillion C."/>
            <person name="Van de Peer Y."/>
            <person name="Miranda-Saavedra D."/>
            <person name="Barton G.J."/>
            <person name="Westrop G.D."/>
            <person name="Mueller S."/>
            <person name="Dessi D."/>
            <person name="Fiori P.L."/>
            <person name="Ren Q."/>
            <person name="Paulsen I."/>
            <person name="Zhang H."/>
            <person name="Bastida-Corcuera F.D."/>
            <person name="Simoes-Barbosa A."/>
            <person name="Brown M.T."/>
            <person name="Hayes R.D."/>
            <person name="Mukherjee M."/>
            <person name="Okumura C.Y."/>
            <person name="Schneider R."/>
            <person name="Smith A.J."/>
            <person name="Vanacova S."/>
            <person name="Villalvazo M."/>
            <person name="Haas B.J."/>
            <person name="Pertea M."/>
            <person name="Feldblyum T.V."/>
            <person name="Utterback T.R."/>
            <person name="Shu C.L."/>
            <person name="Osoegawa K."/>
            <person name="de Jong P.J."/>
            <person name="Hrdy I."/>
            <person name="Horvathova L."/>
            <person name="Zubacova Z."/>
            <person name="Dolezal P."/>
            <person name="Malik S.B."/>
            <person name="Logsdon J.M. Jr."/>
            <person name="Henze K."/>
            <person name="Gupta A."/>
            <person name="Wang C.C."/>
            <person name="Dunne R.L."/>
            <person name="Upcroft J.A."/>
            <person name="Upcroft P."/>
            <person name="White O."/>
            <person name="Salzberg S.L."/>
            <person name="Tang P."/>
            <person name="Chiu C.-H."/>
            <person name="Lee Y.-S."/>
            <person name="Embley T.M."/>
            <person name="Coombs G.H."/>
            <person name="Mottram J.C."/>
            <person name="Tachezy J."/>
            <person name="Fraser-Liggett C.M."/>
            <person name="Johnson P.J."/>
        </authorList>
    </citation>
    <scope>NUCLEOTIDE SEQUENCE [LARGE SCALE GENOMIC DNA]</scope>
    <source>
        <strain evidence="2">G3</strain>
    </source>
</reference>
<dbReference type="PANTHER" id="PTHR32251:SF17">
    <property type="entry name" value="STEROID 5-ALPHA REDUCTASE C-TERMINAL DOMAIN-CONTAINING PROTEIN"/>
    <property type="match status" value="1"/>
</dbReference>
<protein>
    <submittedName>
        <fullName evidence="2">Uncharacterized protein</fullName>
    </submittedName>
</protein>
<feature type="transmembrane region" description="Helical" evidence="1">
    <location>
        <begin position="14"/>
        <end position="35"/>
    </location>
</feature>
<dbReference type="InParanoid" id="A2FTW2"/>
<evidence type="ECO:0000313" key="3">
    <source>
        <dbReference type="Proteomes" id="UP000001542"/>
    </source>
</evidence>
<dbReference type="VEuPathDB" id="TrichDB:TVAGG3_0020930"/>
<name>A2FTW2_TRIV3</name>
<evidence type="ECO:0000313" key="2">
    <source>
        <dbReference type="EMBL" id="EAX91652.1"/>
    </source>
</evidence>
<feature type="transmembrane region" description="Helical" evidence="1">
    <location>
        <begin position="88"/>
        <end position="108"/>
    </location>
</feature>
<dbReference type="OrthoDB" id="201504at2759"/>
<accession>A2FTW2</accession>
<dbReference type="RefSeq" id="XP_001304582.1">
    <property type="nucleotide sequence ID" value="XM_001304581.1"/>
</dbReference>
<dbReference type="InterPro" id="IPR010721">
    <property type="entry name" value="UstE-like"/>
</dbReference>
<evidence type="ECO:0000256" key="1">
    <source>
        <dbReference type="SAM" id="Phobius"/>
    </source>
</evidence>
<dbReference type="PANTHER" id="PTHR32251">
    <property type="entry name" value="3-OXO-5-ALPHA-STEROID 4-DEHYDROGENASE"/>
    <property type="match status" value="1"/>
</dbReference>
<keyword evidence="1" id="KW-0812">Transmembrane</keyword>
<dbReference type="Pfam" id="PF06966">
    <property type="entry name" value="DUF1295"/>
    <property type="match status" value="1"/>
</dbReference>
<proteinExistence type="predicted"/>
<dbReference type="KEGG" id="tva:4749351"/>
<organism evidence="2 3">
    <name type="scientific">Trichomonas vaginalis (strain ATCC PRA-98 / G3)</name>
    <dbReference type="NCBI Taxonomy" id="412133"/>
    <lineage>
        <taxon>Eukaryota</taxon>
        <taxon>Metamonada</taxon>
        <taxon>Parabasalia</taxon>
        <taxon>Trichomonadida</taxon>
        <taxon>Trichomonadidae</taxon>
        <taxon>Trichomonas</taxon>
    </lineage>
</organism>
<sequence>MIPMFNTIENSEKLSNLSIAGSILSILAATLQLFAEMQMINFRKDRNGKTVIDIGLWKHSRHPNYLGEILFWTGVWLVDFISNPQYKIGIVGPLTMIFLFNVISIPLMEGRMKNRPGYKKYQQKVSRLLLMP</sequence>
<keyword evidence="1" id="KW-0472">Membrane</keyword>
<dbReference type="eggNOG" id="KOG4650">
    <property type="taxonomic scope" value="Eukaryota"/>
</dbReference>
<dbReference type="PROSITE" id="PS50244">
    <property type="entry name" value="S5A_REDUCTASE"/>
    <property type="match status" value="1"/>
</dbReference>
<dbReference type="Proteomes" id="UP000001542">
    <property type="component" value="Unassembled WGS sequence"/>
</dbReference>
<reference evidence="2" key="1">
    <citation type="submission" date="2006-10" db="EMBL/GenBank/DDBJ databases">
        <authorList>
            <person name="Amadeo P."/>
            <person name="Zhao Q."/>
            <person name="Wortman J."/>
            <person name="Fraser-Liggett C."/>
            <person name="Carlton J."/>
        </authorList>
    </citation>
    <scope>NUCLEOTIDE SEQUENCE</scope>
    <source>
        <strain evidence="2">G3</strain>
    </source>
</reference>
<keyword evidence="1" id="KW-1133">Transmembrane helix</keyword>
<gene>
    <name evidence="2" type="ORF">TVAG_323660</name>
</gene>
<dbReference type="SMR" id="A2FTW2"/>
<dbReference type="AlphaFoldDB" id="A2FTW2"/>
<dbReference type="VEuPathDB" id="TrichDB:TVAG_323660"/>